<dbReference type="Proteomes" id="UP000002432">
    <property type="component" value="Chromosome"/>
</dbReference>
<reference evidence="2 3" key="1">
    <citation type="journal article" date="2009" name="Appl. Environ. Microbiol.">
        <title>Three genomes from the phylum Acidobacteria provide insight into the lifestyles of these microorganisms in soils.</title>
        <authorList>
            <person name="Ward N.L."/>
            <person name="Challacombe J.F."/>
            <person name="Janssen P.H."/>
            <person name="Henrissat B."/>
            <person name="Coutinho P.M."/>
            <person name="Wu M."/>
            <person name="Xie G."/>
            <person name="Haft D.H."/>
            <person name="Sait M."/>
            <person name="Badger J."/>
            <person name="Barabote R.D."/>
            <person name="Bradley B."/>
            <person name="Brettin T.S."/>
            <person name="Brinkac L.M."/>
            <person name="Bruce D."/>
            <person name="Creasy T."/>
            <person name="Daugherty S.C."/>
            <person name="Davidsen T.M."/>
            <person name="DeBoy R.T."/>
            <person name="Detter J.C."/>
            <person name="Dodson R.J."/>
            <person name="Durkin A.S."/>
            <person name="Ganapathy A."/>
            <person name="Gwinn-Giglio M."/>
            <person name="Han C.S."/>
            <person name="Khouri H."/>
            <person name="Kiss H."/>
            <person name="Kothari S.P."/>
            <person name="Madupu R."/>
            <person name="Nelson K.E."/>
            <person name="Nelson W.C."/>
            <person name="Paulsen I."/>
            <person name="Penn K."/>
            <person name="Ren Q."/>
            <person name="Rosovitz M.J."/>
            <person name="Selengut J.D."/>
            <person name="Shrivastava S."/>
            <person name="Sullivan S.A."/>
            <person name="Tapia R."/>
            <person name="Thompson L.S."/>
            <person name="Watkins K.L."/>
            <person name="Yang Q."/>
            <person name="Yu C."/>
            <person name="Zafar N."/>
            <person name="Zhou L."/>
            <person name="Kuske C.R."/>
        </authorList>
    </citation>
    <scope>NUCLEOTIDE SEQUENCE [LARGE SCALE GENOMIC DNA]</scope>
    <source>
        <strain evidence="2 3">Ellin345</strain>
    </source>
</reference>
<name>Q1IHD4_KORVE</name>
<dbReference type="AlphaFoldDB" id="Q1IHD4"/>
<evidence type="ECO:0000256" key="1">
    <source>
        <dbReference type="SAM" id="MobiDB-lite"/>
    </source>
</evidence>
<organism evidence="2 3">
    <name type="scientific">Koribacter versatilis (strain Ellin345)</name>
    <dbReference type="NCBI Taxonomy" id="204669"/>
    <lineage>
        <taxon>Bacteria</taxon>
        <taxon>Pseudomonadati</taxon>
        <taxon>Acidobacteriota</taxon>
        <taxon>Terriglobia</taxon>
        <taxon>Terriglobales</taxon>
        <taxon>Candidatus Korobacteraceae</taxon>
        <taxon>Candidatus Korobacter</taxon>
    </lineage>
</organism>
<gene>
    <name evidence="2" type="ordered locus">Acid345_4717</name>
</gene>
<dbReference type="HOGENOM" id="CLU_103372_0_0_0"/>
<dbReference type="STRING" id="204669.Acid345_4717"/>
<evidence type="ECO:0000313" key="3">
    <source>
        <dbReference type="Proteomes" id="UP000002432"/>
    </source>
</evidence>
<proteinExistence type="predicted"/>
<dbReference type="EMBL" id="CP000360">
    <property type="protein sequence ID" value="ABF43716.1"/>
    <property type="molecule type" value="Genomic_DNA"/>
</dbReference>
<sequence>MLMPLSSRRSLLVVSLIAVFALALYASKQYEPPKVSNADTYPAHDAHTNEKVTIAADIYNTEQKASIFRLKYLDKGVLPINLIITNEGGAPVALTKMTVQLVAHERHAKLSPMEEQDIFRRMTHAKRSDDVARTTSPLPFPTKHKVGGLKQEDQDEVEHAMFQARAVEPNNTQSGFVFFDVSDLNDALAGATLYVTGIRDGGGNELMYFEIPLDKAK</sequence>
<dbReference type="KEGG" id="aba:Acid345_4717"/>
<protein>
    <submittedName>
        <fullName evidence="2">Uncharacterized protein</fullName>
    </submittedName>
</protein>
<dbReference type="EnsemblBacteria" id="ABF43716">
    <property type="protein sequence ID" value="ABF43716"/>
    <property type="gene ID" value="Acid345_4717"/>
</dbReference>
<feature type="region of interest" description="Disordered" evidence="1">
    <location>
        <begin position="124"/>
        <end position="149"/>
    </location>
</feature>
<evidence type="ECO:0000313" key="2">
    <source>
        <dbReference type="EMBL" id="ABF43716.1"/>
    </source>
</evidence>
<accession>Q1IHD4</accession>
<keyword evidence="3" id="KW-1185">Reference proteome</keyword>
<dbReference type="eggNOG" id="ENOG503200P">
    <property type="taxonomic scope" value="Bacteria"/>
</dbReference>